<evidence type="ECO:0000256" key="1">
    <source>
        <dbReference type="ARBA" id="ARBA00022603"/>
    </source>
</evidence>
<keyword evidence="2 5" id="KW-0808">Transferase</keyword>
<feature type="domain" description="Methyltransferase small" evidence="6">
    <location>
        <begin position="114"/>
        <end position="206"/>
    </location>
</feature>
<evidence type="ECO:0000313" key="8">
    <source>
        <dbReference type="EMBL" id="CAI8866258.1"/>
    </source>
</evidence>
<dbReference type="GO" id="GO:0102559">
    <property type="term" value="F:peptide chain release factor N(5)-glutamine methyltransferase activity"/>
    <property type="evidence" value="ECO:0007669"/>
    <property type="project" value="UniProtKB-EC"/>
</dbReference>
<feature type="domain" description="Release factor glutamine methyltransferase N-terminal" evidence="7">
    <location>
        <begin position="18"/>
        <end position="86"/>
    </location>
</feature>
<keyword evidence="9" id="KW-1185">Reference proteome</keyword>
<dbReference type="InterPro" id="IPR050320">
    <property type="entry name" value="N5-glutamine_MTase"/>
</dbReference>
<reference evidence="8 9" key="1">
    <citation type="submission" date="2023-03" db="EMBL/GenBank/DDBJ databases">
        <authorList>
            <person name="Pearce D."/>
        </authorList>
    </citation>
    <scope>NUCLEOTIDE SEQUENCE [LARGE SCALE GENOMIC DNA]</scope>
    <source>
        <strain evidence="8">Msz</strain>
    </source>
</reference>
<dbReference type="InterPro" id="IPR019874">
    <property type="entry name" value="RF_methyltr_PrmC"/>
</dbReference>
<keyword evidence="3 5" id="KW-0949">S-adenosyl-L-methionine</keyword>
<dbReference type="NCBIfam" id="TIGR00536">
    <property type="entry name" value="hemK_fam"/>
    <property type="match status" value="1"/>
</dbReference>
<dbReference type="GO" id="GO:0032259">
    <property type="term" value="P:methylation"/>
    <property type="evidence" value="ECO:0007669"/>
    <property type="project" value="UniProtKB-KW"/>
</dbReference>
<feature type="binding site" evidence="5">
    <location>
        <position position="154"/>
    </location>
    <ligand>
        <name>S-adenosyl-L-methionine</name>
        <dbReference type="ChEBI" id="CHEBI:59789"/>
    </ligand>
</feature>
<evidence type="ECO:0000259" key="7">
    <source>
        <dbReference type="Pfam" id="PF17827"/>
    </source>
</evidence>
<accession>A0ABN8X8Q7</accession>
<evidence type="ECO:0000256" key="2">
    <source>
        <dbReference type="ARBA" id="ARBA00022679"/>
    </source>
</evidence>
<feature type="binding site" evidence="5">
    <location>
        <position position="198"/>
    </location>
    <ligand>
        <name>S-adenosyl-L-methionine</name>
        <dbReference type="ChEBI" id="CHEBI:59789"/>
    </ligand>
</feature>
<comment type="similarity">
    <text evidence="5">Belongs to the protein N5-glutamine methyltransferase family. PrmC subfamily.</text>
</comment>
<dbReference type="Gene3D" id="1.10.8.10">
    <property type="entry name" value="DNA helicase RuvA subunit, C-terminal domain"/>
    <property type="match status" value="1"/>
</dbReference>
<comment type="function">
    <text evidence="5">Methylates the class 1 translation termination release factors RF1/PrfA and RF2/PrfB on the glutamine residue of the universally conserved GGQ motif.</text>
</comment>
<comment type="catalytic activity">
    <reaction evidence="4 5">
        <text>L-glutaminyl-[peptide chain release factor] + S-adenosyl-L-methionine = N(5)-methyl-L-glutaminyl-[peptide chain release factor] + S-adenosyl-L-homocysteine + H(+)</text>
        <dbReference type="Rhea" id="RHEA:42896"/>
        <dbReference type="Rhea" id="RHEA-COMP:10271"/>
        <dbReference type="Rhea" id="RHEA-COMP:10272"/>
        <dbReference type="ChEBI" id="CHEBI:15378"/>
        <dbReference type="ChEBI" id="CHEBI:30011"/>
        <dbReference type="ChEBI" id="CHEBI:57856"/>
        <dbReference type="ChEBI" id="CHEBI:59789"/>
        <dbReference type="ChEBI" id="CHEBI:61891"/>
        <dbReference type="EC" id="2.1.1.297"/>
    </reaction>
</comment>
<dbReference type="CDD" id="cd02440">
    <property type="entry name" value="AdoMet_MTases"/>
    <property type="match status" value="1"/>
</dbReference>
<evidence type="ECO:0000313" key="9">
    <source>
        <dbReference type="Proteomes" id="UP001162030"/>
    </source>
</evidence>
<sequence length="304" mass="34098">MLMFTGLSIANGITVATAISTATERLRRSSETARLDAELLLARVLNRDRSYLRAWPQKKLSLDEQKRFHALVEQRHNGIPIAYLFGEKEFWSRTFEVSPDVLIPRPETELLVELALATLPMSGTADVLDLGTGSGAIAVSIAAERPLARVTATDLSSGALNIARKNAVRHGVRNIRFRLGDWFDAIACDERFDLIISNPPYVADDDPHLNRGDVRLEPRLALKGGRDGLDMFRIIAREARYYLKPHGRLMLEHGFDQAEALTNLLSELDYADISRHADLQGHFRVTTARWEPSSRSFSEQTHAQ</sequence>
<dbReference type="NCBIfam" id="TIGR03534">
    <property type="entry name" value="RF_mod_PrmC"/>
    <property type="match status" value="1"/>
</dbReference>
<dbReference type="PANTHER" id="PTHR18895">
    <property type="entry name" value="HEMK METHYLTRANSFERASE"/>
    <property type="match status" value="1"/>
</dbReference>
<gene>
    <name evidence="5 8" type="primary">prmC</name>
    <name evidence="8" type="ORF">MSZNOR_2794</name>
</gene>
<dbReference type="HAMAP" id="MF_02126">
    <property type="entry name" value="RF_methyltr_PrmC"/>
    <property type="match status" value="1"/>
</dbReference>
<organism evidence="8 9">
    <name type="scientific">Methylocaldum szegediense</name>
    <dbReference type="NCBI Taxonomy" id="73780"/>
    <lineage>
        <taxon>Bacteria</taxon>
        <taxon>Pseudomonadati</taxon>
        <taxon>Pseudomonadota</taxon>
        <taxon>Gammaproteobacteria</taxon>
        <taxon>Methylococcales</taxon>
        <taxon>Methylococcaceae</taxon>
        <taxon>Methylocaldum</taxon>
    </lineage>
</organism>
<keyword evidence="1 5" id="KW-0489">Methyltransferase</keyword>
<dbReference type="Gene3D" id="3.40.50.150">
    <property type="entry name" value="Vaccinia Virus protein VP39"/>
    <property type="match status" value="1"/>
</dbReference>
<evidence type="ECO:0000259" key="6">
    <source>
        <dbReference type="Pfam" id="PF05175"/>
    </source>
</evidence>
<dbReference type="InterPro" id="IPR007848">
    <property type="entry name" value="Small_mtfrase_dom"/>
</dbReference>
<dbReference type="InterPro" id="IPR002052">
    <property type="entry name" value="DNA_methylase_N6_adenine_CS"/>
</dbReference>
<feature type="binding site" evidence="5">
    <location>
        <begin position="198"/>
        <end position="201"/>
    </location>
    <ligand>
        <name>substrate</name>
    </ligand>
</feature>
<feature type="binding site" evidence="5">
    <location>
        <position position="182"/>
    </location>
    <ligand>
        <name>S-adenosyl-L-methionine</name>
        <dbReference type="ChEBI" id="CHEBI:59789"/>
    </ligand>
</feature>
<dbReference type="Pfam" id="PF05175">
    <property type="entry name" value="MTS"/>
    <property type="match status" value="1"/>
</dbReference>
<dbReference type="Pfam" id="PF17827">
    <property type="entry name" value="PrmC_N"/>
    <property type="match status" value="1"/>
</dbReference>
<feature type="binding site" evidence="5">
    <location>
        <begin position="131"/>
        <end position="135"/>
    </location>
    <ligand>
        <name>S-adenosyl-L-methionine</name>
        <dbReference type="ChEBI" id="CHEBI:59789"/>
    </ligand>
</feature>
<dbReference type="InterPro" id="IPR029063">
    <property type="entry name" value="SAM-dependent_MTases_sf"/>
</dbReference>
<dbReference type="InterPro" id="IPR004556">
    <property type="entry name" value="HemK-like"/>
</dbReference>
<evidence type="ECO:0000256" key="3">
    <source>
        <dbReference type="ARBA" id="ARBA00022691"/>
    </source>
</evidence>
<evidence type="ECO:0000256" key="5">
    <source>
        <dbReference type="HAMAP-Rule" id="MF_02126"/>
    </source>
</evidence>
<protein>
    <recommendedName>
        <fullName evidence="5">Release factor glutamine methyltransferase</fullName>
        <shortName evidence="5">RF MTase</shortName>
        <ecNumber evidence="5">2.1.1.297</ecNumber>
    </recommendedName>
    <alternativeName>
        <fullName evidence="5">N5-glutamine methyltransferase PrmC</fullName>
    </alternativeName>
    <alternativeName>
        <fullName evidence="5">Protein-(glutamine-N5) MTase PrmC</fullName>
    </alternativeName>
    <alternativeName>
        <fullName evidence="5">Protein-glutamine N-methyltransferase PrmC</fullName>
    </alternativeName>
</protein>
<dbReference type="Proteomes" id="UP001162030">
    <property type="component" value="Chromosome"/>
</dbReference>
<dbReference type="EC" id="2.1.1.297" evidence="5"/>
<evidence type="ECO:0000256" key="4">
    <source>
        <dbReference type="ARBA" id="ARBA00048391"/>
    </source>
</evidence>
<dbReference type="SUPFAM" id="SSF53335">
    <property type="entry name" value="S-adenosyl-L-methionine-dependent methyltransferases"/>
    <property type="match status" value="1"/>
</dbReference>
<proteinExistence type="inferred from homology"/>
<dbReference type="PROSITE" id="PS00092">
    <property type="entry name" value="N6_MTASE"/>
    <property type="match status" value="1"/>
</dbReference>
<dbReference type="PANTHER" id="PTHR18895:SF74">
    <property type="entry name" value="MTRF1L RELEASE FACTOR GLUTAMINE METHYLTRANSFERASE"/>
    <property type="match status" value="1"/>
</dbReference>
<name>A0ABN8X8Q7_9GAMM</name>
<dbReference type="InterPro" id="IPR040758">
    <property type="entry name" value="PrmC_N"/>
</dbReference>
<dbReference type="EMBL" id="OX458333">
    <property type="protein sequence ID" value="CAI8866258.1"/>
    <property type="molecule type" value="Genomic_DNA"/>
</dbReference>